<dbReference type="InterPro" id="IPR010985">
    <property type="entry name" value="Ribbon_hlx_hlx"/>
</dbReference>
<dbReference type="Proteomes" id="UP000063991">
    <property type="component" value="Chromosome"/>
</dbReference>
<name>A0A126PXQ3_ALTMA</name>
<reference evidence="1 2" key="1">
    <citation type="submission" date="2015-12" db="EMBL/GenBank/DDBJ databases">
        <authorList>
            <person name="Shamseldin A."/>
            <person name="Moawad H."/>
            <person name="Abd El-Rahim W.M."/>
            <person name="Sadowsky M.J."/>
        </authorList>
    </citation>
    <scope>NUCLEOTIDE SEQUENCE [LARGE SCALE GENOMIC DNA]</scope>
    <source>
        <strain evidence="1 2">D7</strain>
    </source>
</reference>
<evidence type="ECO:0000313" key="1">
    <source>
        <dbReference type="EMBL" id="AMJ97752.1"/>
    </source>
</evidence>
<dbReference type="OrthoDB" id="9133534at2"/>
<proteinExistence type="predicted"/>
<evidence type="ECO:0000313" key="2">
    <source>
        <dbReference type="Proteomes" id="UP000063991"/>
    </source>
</evidence>
<accession>A0A126PXQ3</accession>
<gene>
    <name evidence="1" type="ORF">AVL55_06005</name>
</gene>
<dbReference type="EMBL" id="CP014323">
    <property type="protein sequence ID" value="AMJ97752.1"/>
    <property type="molecule type" value="Genomic_DNA"/>
</dbReference>
<dbReference type="RefSeq" id="WP_015066578.1">
    <property type="nucleotide sequence ID" value="NZ_CP014323.1"/>
</dbReference>
<evidence type="ECO:0008006" key="3">
    <source>
        <dbReference type="Google" id="ProtNLM"/>
    </source>
</evidence>
<dbReference type="SUPFAM" id="SSF47598">
    <property type="entry name" value="Ribbon-helix-helix"/>
    <property type="match status" value="1"/>
</dbReference>
<dbReference type="AlphaFoldDB" id="A0A126PXQ3"/>
<dbReference type="GO" id="GO:0006355">
    <property type="term" value="P:regulation of DNA-templated transcription"/>
    <property type="evidence" value="ECO:0007669"/>
    <property type="project" value="InterPro"/>
</dbReference>
<sequence length="59" mass="6564">MSRSKEETLSIRTSKEIKLLLKAAAEKEHRSQASMIEILILDYAKSNGLSTIIASDNTK</sequence>
<organism evidence="1 2">
    <name type="scientific">Alteromonas macleodii</name>
    <name type="common">Pseudoalteromonas macleodii</name>
    <dbReference type="NCBI Taxonomy" id="28108"/>
    <lineage>
        <taxon>Bacteria</taxon>
        <taxon>Pseudomonadati</taxon>
        <taxon>Pseudomonadota</taxon>
        <taxon>Gammaproteobacteria</taxon>
        <taxon>Alteromonadales</taxon>
        <taxon>Alteromonadaceae</taxon>
        <taxon>Alteromonas/Salinimonas group</taxon>
        <taxon>Alteromonas</taxon>
    </lineage>
</organism>
<protein>
    <recommendedName>
        <fullName evidence="3">CopG-like ribbon-helix-helix domain-containing protein</fullName>
    </recommendedName>
</protein>